<keyword evidence="7" id="KW-0449">Lipoprotein</keyword>
<evidence type="ECO:0000259" key="9">
    <source>
        <dbReference type="Pfam" id="PF05504"/>
    </source>
</evidence>
<dbReference type="Pfam" id="PF25198">
    <property type="entry name" value="Spore_GerAC_N"/>
    <property type="match status" value="1"/>
</dbReference>
<sequence length="372" mass="42233">MKRLFSLYIMLVLLLTGCINDFEQPTIENYGMVGVMGFDMGEEEGHMKVTLTLPQPEKDAETKVQKFTVEVESPHRAIMEGSTKSEKLLSTAQLRVILFSEEFAREVGVWEVLENLYRDPRVGTNSYLAVVGGGTVEDLLNSDYHDKPDINRYLNQLLKPSTITAFSPFTTIHHFIRHVTSQVSDSLAPYIEKSGDSIKLTKVALFKEDKFISTIEREEAKIVESIKRNRKTSDISYNLPNDGENEGEDSVIVLNFIRSSRNIKTNGDPNNPEIYIYLYITGAVVDYTGKSDLSVHGQRGEVEEKLSNAIEESLLGSLNKFQELRIDPIAIGDNFRKKDRSNWSKEYWNDIFQRANITVHVEPRITSTGTIH</sequence>
<dbReference type="InterPro" id="IPR057336">
    <property type="entry name" value="GerAC_N"/>
</dbReference>
<keyword evidence="12" id="KW-1185">Reference proteome</keyword>
<feature type="chain" id="PRO_5046582642" evidence="8">
    <location>
        <begin position="22"/>
        <end position="372"/>
    </location>
</feature>
<dbReference type="PANTHER" id="PTHR35789">
    <property type="entry name" value="SPORE GERMINATION PROTEIN B3"/>
    <property type="match status" value="1"/>
</dbReference>
<feature type="domain" description="Spore germination GerAC-like C-terminal" evidence="9">
    <location>
        <begin position="202"/>
        <end position="369"/>
    </location>
</feature>
<dbReference type="EMBL" id="JAHQCR010000023">
    <property type="protein sequence ID" value="MBU9720926.1"/>
    <property type="molecule type" value="Genomic_DNA"/>
</dbReference>
<dbReference type="PROSITE" id="PS51257">
    <property type="entry name" value="PROKAR_LIPOPROTEIN"/>
    <property type="match status" value="1"/>
</dbReference>
<evidence type="ECO:0000313" key="12">
    <source>
        <dbReference type="Proteomes" id="UP000790580"/>
    </source>
</evidence>
<reference evidence="11 12" key="1">
    <citation type="submission" date="2021-06" db="EMBL/GenBank/DDBJ databases">
        <title>Bacillus sp. RD4P76, an endophyte from a halophyte.</title>
        <authorList>
            <person name="Sun J.-Q."/>
        </authorList>
    </citation>
    <scope>NUCLEOTIDE SEQUENCE [LARGE SCALE GENOMIC DNA]</scope>
    <source>
        <strain evidence="11 12">JCM 17098</strain>
    </source>
</reference>
<keyword evidence="4 8" id="KW-0732">Signal</keyword>
<proteinExistence type="inferred from homology"/>
<comment type="similarity">
    <text evidence="2">Belongs to the GerABKC lipoprotein family.</text>
</comment>
<dbReference type="InterPro" id="IPR008844">
    <property type="entry name" value="Spore_GerAC-like"/>
</dbReference>
<organism evidence="11 12">
    <name type="scientific">Evansella alkalicola</name>
    <dbReference type="NCBI Taxonomy" id="745819"/>
    <lineage>
        <taxon>Bacteria</taxon>
        <taxon>Bacillati</taxon>
        <taxon>Bacillota</taxon>
        <taxon>Bacilli</taxon>
        <taxon>Bacillales</taxon>
        <taxon>Bacillaceae</taxon>
        <taxon>Evansella</taxon>
    </lineage>
</organism>
<evidence type="ECO:0000259" key="10">
    <source>
        <dbReference type="Pfam" id="PF25198"/>
    </source>
</evidence>
<evidence type="ECO:0000256" key="1">
    <source>
        <dbReference type="ARBA" id="ARBA00004635"/>
    </source>
</evidence>
<dbReference type="Pfam" id="PF05504">
    <property type="entry name" value="Spore_GerAC"/>
    <property type="match status" value="1"/>
</dbReference>
<protein>
    <submittedName>
        <fullName evidence="11">Ger(X)C family spore germination protein</fullName>
    </submittedName>
</protein>
<evidence type="ECO:0000313" key="11">
    <source>
        <dbReference type="EMBL" id="MBU9720926.1"/>
    </source>
</evidence>
<keyword evidence="3" id="KW-0309">Germination</keyword>
<evidence type="ECO:0000256" key="7">
    <source>
        <dbReference type="ARBA" id="ARBA00023288"/>
    </source>
</evidence>
<comment type="subcellular location">
    <subcellularLocation>
        <location evidence="1">Membrane</location>
        <topology evidence="1">Lipid-anchor</topology>
    </subcellularLocation>
</comment>
<comment type="caution">
    <text evidence="11">The sequence shown here is derived from an EMBL/GenBank/DDBJ whole genome shotgun (WGS) entry which is preliminary data.</text>
</comment>
<evidence type="ECO:0000256" key="8">
    <source>
        <dbReference type="SAM" id="SignalP"/>
    </source>
</evidence>
<keyword evidence="5" id="KW-0472">Membrane</keyword>
<evidence type="ECO:0000256" key="2">
    <source>
        <dbReference type="ARBA" id="ARBA00007886"/>
    </source>
</evidence>
<feature type="signal peptide" evidence="8">
    <location>
        <begin position="1"/>
        <end position="21"/>
    </location>
</feature>
<gene>
    <name evidence="11" type="ORF">KS407_05615</name>
</gene>
<dbReference type="Proteomes" id="UP000790580">
    <property type="component" value="Unassembled WGS sequence"/>
</dbReference>
<feature type="domain" description="Spore germination protein N-terminal" evidence="10">
    <location>
        <begin position="26"/>
        <end position="192"/>
    </location>
</feature>
<evidence type="ECO:0000256" key="5">
    <source>
        <dbReference type="ARBA" id="ARBA00023136"/>
    </source>
</evidence>
<name>A0ABS6JQU1_9BACI</name>
<dbReference type="Gene3D" id="3.30.300.210">
    <property type="entry name" value="Nutrient germinant receptor protein C, domain 3"/>
    <property type="match status" value="1"/>
</dbReference>
<dbReference type="InterPro" id="IPR046953">
    <property type="entry name" value="Spore_GerAC-like_C"/>
</dbReference>
<accession>A0ABS6JQU1</accession>
<keyword evidence="6" id="KW-0564">Palmitate</keyword>
<dbReference type="PANTHER" id="PTHR35789:SF1">
    <property type="entry name" value="SPORE GERMINATION PROTEIN B3"/>
    <property type="match status" value="1"/>
</dbReference>
<dbReference type="NCBIfam" id="TIGR02887">
    <property type="entry name" value="spore_ger_x_C"/>
    <property type="match status" value="1"/>
</dbReference>
<evidence type="ECO:0000256" key="4">
    <source>
        <dbReference type="ARBA" id="ARBA00022729"/>
    </source>
</evidence>
<evidence type="ECO:0000256" key="6">
    <source>
        <dbReference type="ARBA" id="ARBA00023139"/>
    </source>
</evidence>
<dbReference type="InterPro" id="IPR038501">
    <property type="entry name" value="Spore_GerAC_C_sf"/>
</dbReference>
<dbReference type="RefSeq" id="WP_088074111.1">
    <property type="nucleotide sequence ID" value="NZ_JAHQCR010000023.1"/>
</dbReference>
<evidence type="ECO:0000256" key="3">
    <source>
        <dbReference type="ARBA" id="ARBA00022544"/>
    </source>
</evidence>